<dbReference type="PANTHER" id="PTHR47637">
    <property type="entry name" value="CHAPERONE SURA"/>
    <property type="match status" value="1"/>
</dbReference>
<evidence type="ECO:0000256" key="3">
    <source>
        <dbReference type="ARBA" id="ARBA00030642"/>
    </source>
</evidence>
<evidence type="ECO:0000256" key="6">
    <source>
        <dbReference type="SAM" id="SignalP"/>
    </source>
</evidence>
<accession>A0ABS1DDR1</accession>
<evidence type="ECO:0000256" key="2">
    <source>
        <dbReference type="ARBA" id="ARBA00022729"/>
    </source>
</evidence>
<feature type="domain" description="PpiC" evidence="7">
    <location>
        <begin position="280"/>
        <end position="377"/>
    </location>
</feature>
<name>A0ABS1DDR1_9PROT</name>
<dbReference type="EMBL" id="NRRL01000019">
    <property type="protein sequence ID" value="MBK1668252.1"/>
    <property type="molecule type" value="Genomic_DNA"/>
</dbReference>
<dbReference type="InterPro" id="IPR027304">
    <property type="entry name" value="Trigger_fact/SurA_dom_sf"/>
</dbReference>
<feature type="domain" description="PpiC" evidence="7">
    <location>
        <begin position="174"/>
        <end position="272"/>
    </location>
</feature>
<keyword evidence="5" id="KW-0697">Rotamase</keyword>
<evidence type="ECO:0000313" key="8">
    <source>
        <dbReference type="EMBL" id="MBK1668252.1"/>
    </source>
</evidence>
<dbReference type="SUPFAM" id="SSF109998">
    <property type="entry name" value="Triger factor/SurA peptide-binding domain-like"/>
    <property type="match status" value="1"/>
</dbReference>
<gene>
    <name evidence="8" type="ORF">CKO28_09405</name>
</gene>
<protein>
    <recommendedName>
        <fullName evidence="1">Parvulin-like PPIase</fullName>
    </recommendedName>
    <alternativeName>
        <fullName evidence="3">Peptidyl-prolyl cis-trans isomerase plp</fullName>
    </alternativeName>
    <alternativeName>
        <fullName evidence="4">Rotamase plp</fullName>
    </alternativeName>
</protein>
<dbReference type="InterPro" id="IPR046357">
    <property type="entry name" value="PPIase_dom_sf"/>
</dbReference>
<evidence type="ECO:0000259" key="7">
    <source>
        <dbReference type="PROSITE" id="PS50198"/>
    </source>
</evidence>
<evidence type="ECO:0000256" key="1">
    <source>
        <dbReference type="ARBA" id="ARBA00018370"/>
    </source>
</evidence>
<feature type="chain" id="PRO_5046148503" description="Parvulin-like PPIase" evidence="6">
    <location>
        <begin position="28"/>
        <end position="428"/>
    </location>
</feature>
<keyword evidence="2 6" id="KW-0732">Signal</keyword>
<dbReference type="Pfam" id="PF13624">
    <property type="entry name" value="SurA_N_3"/>
    <property type="match status" value="1"/>
</dbReference>
<dbReference type="InterPro" id="IPR050280">
    <property type="entry name" value="OMP_Chaperone_SurA"/>
</dbReference>
<dbReference type="Gene3D" id="3.10.50.40">
    <property type="match status" value="2"/>
</dbReference>
<dbReference type="Proteomes" id="UP001296873">
    <property type="component" value="Unassembled WGS sequence"/>
</dbReference>
<evidence type="ECO:0000256" key="5">
    <source>
        <dbReference type="PROSITE-ProRule" id="PRU00278"/>
    </source>
</evidence>
<dbReference type="PROSITE" id="PS50198">
    <property type="entry name" value="PPIC_PPIASE_2"/>
    <property type="match status" value="2"/>
</dbReference>
<dbReference type="Gene3D" id="1.10.4030.10">
    <property type="entry name" value="Porin chaperone SurA, peptide-binding domain"/>
    <property type="match status" value="1"/>
</dbReference>
<dbReference type="RefSeq" id="WP_200340507.1">
    <property type="nucleotide sequence ID" value="NZ_NRRL01000019.1"/>
</dbReference>
<dbReference type="InterPro" id="IPR000297">
    <property type="entry name" value="PPIase_PpiC"/>
</dbReference>
<sequence>MSRLFFRLTGFLALAALTLGAVQPAPAQQTLRAAAVVNDQVISQFDVRMRMRLVMLSAGISPQQADRARLRDQVMRNLINEQLQLQAAERFGYSVSKQEVDQAVARVARNNNMSADRFLSILRQNNVSVATFRDQLRANLAWQKVIRNRLAREVSISDEDVDDAVQRYRSLQGERQYRVREIFLAVDDEQELPRVRQTAQRLMQQLRQGADFGALARQFSQSPTAADNGVLGWVTPESLPEAVAERVTQMQPGQLAGPVRGYSGLYIVNLMDTRVLSPGNATVDLRQLFTPVPDGAGADAVAAAKQRLNRLAEPAEGCSNFNALADDTDAARTSDLGEVKMSALPEDIRPKVADLPLQTPSEPLKVAGGYAVLMVCERSGGIDREQIRQNLQRERLNMLAQRYMRDLRRQANIEIQMGGERRNLEDTG</sequence>
<keyword evidence="5" id="KW-0413">Isomerase</keyword>
<dbReference type="Pfam" id="PF00639">
    <property type="entry name" value="Rotamase"/>
    <property type="match status" value="1"/>
</dbReference>
<keyword evidence="9" id="KW-1185">Reference proteome</keyword>
<dbReference type="PANTHER" id="PTHR47637:SF1">
    <property type="entry name" value="CHAPERONE SURA"/>
    <property type="match status" value="1"/>
</dbReference>
<comment type="caution">
    <text evidence="8">The sequence shown here is derived from an EMBL/GenBank/DDBJ whole genome shotgun (WGS) entry which is preliminary data.</text>
</comment>
<dbReference type="SUPFAM" id="SSF54534">
    <property type="entry name" value="FKBP-like"/>
    <property type="match status" value="2"/>
</dbReference>
<feature type="signal peptide" evidence="6">
    <location>
        <begin position="1"/>
        <end position="27"/>
    </location>
</feature>
<reference evidence="8 9" key="1">
    <citation type="journal article" date="2020" name="Microorganisms">
        <title>Osmotic Adaptation and Compatible Solute Biosynthesis of Phototrophic Bacteria as Revealed from Genome Analyses.</title>
        <authorList>
            <person name="Imhoff J.F."/>
            <person name="Rahn T."/>
            <person name="Kunzel S."/>
            <person name="Keller A."/>
            <person name="Neulinger S.C."/>
        </authorList>
    </citation>
    <scope>NUCLEOTIDE SEQUENCE [LARGE SCALE GENOMIC DNA]</scope>
    <source>
        <strain evidence="8 9">DSM 9895</strain>
    </source>
</reference>
<evidence type="ECO:0000256" key="4">
    <source>
        <dbReference type="ARBA" id="ARBA00031484"/>
    </source>
</evidence>
<evidence type="ECO:0000313" key="9">
    <source>
        <dbReference type="Proteomes" id="UP001296873"/>
    </source>
</evidence>
<proteinExistence type="predicted"/>
<organism evidence="8 9">
    <name type="scientific">Rhodovibrio sodomensis</name>
    <dbReference type="NCBI Taxonomy" id="1088"/>
    <lineage>
        <taxon>Bacteria</taxon>
        <taxon>Pseudomonadati</taxon>
        <taxon>Pseudomonadota</taxon>
        <taxon>Alphaproteobacteria</taxon>
        <taxon>Rhodospirillales</taxon>
        <taxon>Rhodovibrionaceae</taxon>
        <taxon>Rhodovibrio</taxon>
    </lineage>
</organism>